<keyword evidence="1" id="KW-1133">Transmembrane helix</keyword>
<dbReference type="PANTHER" id="PTHR40034:SF1">
    <property type="entry name" value="BSL5891 PROTEIN"/>
    <property type="match status" value="1"/>
</dbReference>
<evidence type="ECO:0000256" key="1">
    <source>
        <dbReference type="SAM" id="Phobius"/>
    </source>
</evidence>
<gene>
    <name evidence="2" type="ORF">SAMN04487926_12195</name>
</gene>
<dbReference type="AlphaFoldDB" id="A0A7Z7FJQ4"/>
<dbReference type="PANTHER" id="PTHR40034">
    <property type="entry name" value="BSL5891 PROTEIN"/>
    <property type="match status" value="1"/>
</dbReference>
<proteinExistence type="predicted"/>
<dbReference type="Proteomes" id="UP000198900">
    <property type="component" value="Unassembled WGS sequence"/>
</dbReference>
<evidence type="ECO:0000313" key="2">
    <source>
        <dbReference type="EMBL" id="SDI66030.1"/>
    </source>
</evidence>
<reference evidence="2" key="1">
    <citation type="submission" date="2016-10" db="EMBL/GenBank/DDBJ databases">
        <authorList>
            <person name="Varghese N."/>
            <person name="Submissions S."/>
        </authorList>
    </citation>
    <scope>NUCLEOTIDE SEQUENCE [LARGE SCALE GENOMIC DNA]</scope>
    <source>
        <strain evidence="2">YR281</strain>
    </source>
</reference>
<keyword evidence="1" id="KW-0812">Transmembrane</keyword>
<dbReference type="EMBL" id="FNDI01000021">
    <property type="protein sequence ID" value="SDI66030.1"/>
    <property type="molecule type" value="Genomic_DNA"/>
</dbReference>
<keyword evidence="3" id="KW-1185">Reference proteome</keyword>
<keyword evidence="1" id="KW-0472">Membrane</keyword>
<comment type="caution">
    <text evidence="2">The sequence shown here is derived from an EMBL/GenBank/DDBJ whole genome shotgun (WGS) entry which is preliminary data.</text>
</comment>
<sequence>MSFRLLAVLPFIGILLGVPFVNRVEPLVLGMPFVLAWIVMWVVLSSIIMGIIYRLDPVNRQTPSAEEVRS</sequence>
<dbReference type="RefSeq" id="WP_091785134.1">
    <property type="nucleotide sequence ID" value="NZ_FNDI01000021.1"/>
</dbReference>
<name>A0A7Z7FJQ4_9BURK</name>
<evidence type="ECO:0000313" key="3">
    <source>
        <dbReference type="Proteomes" id="UP000198900"/>
    </source>
</evidence>
<accession>A0A7Z7FJQ4</accession>
<organism evidence="2 3">
    <name type="scientific">Paraburkholderia steynii</name>
    <dbReference type="NCBI Taxonomy" id="1245441"/>
    <lineage>
        <taxon>Bacteria</taxon>
        <taxon>Pseudomonadati</taxon>
        <taxon>Pseudomonadota</taxon>
        <taxon>Betaproteobacteria</taxon>
        <taxon>Burkholderiales</taxon>
        <taxon>Burkholderiaceae</taxon>
        <taxon>Paraburkholderia</taxon>
    </lineage>
</organism>
<protein>
    <submittedName>
        <fullName evidence="2">Uncharacterized protein</fullName>
    </submittedName>
</protein>
<dbReference type="Pfam" id="PF11755">
    <property type="entry name" value="DUF3311"/>
    <property type="match status" value="1"/>
</dbReference>
<dbReference type="InterPro" id="IPR021741">
    <property type="entry name" value="DUF3311"/>
</dbReference>
<feature type="transmembrane region" description="Helical" evidence="1">
    <location>
        <begin position="33"/>
        <end position="53"/>
    </location>
</feature>